<evidence type="ECO:0000313" key="3">
    <source>
        <dbReference type="Proteomes" id="UP000680865"/>
    </source>
</evidence>
<reference evidence="2" key="1">
    <citation type="submission" date="2021-03" db="EMBL/GenBank/DDBJ databases">
        <title>Whole genome shotgun sequence of Actinoplanes consettensis NBRC 14913.</title>
        <authorList>
            <person name="Komaki H."/>
            <person name="Tamura T."/>
        </authorList>
    </citation>
    <scope>NUCLEOTIDE SEQUENCE</scope>
    <source>
        <strain evidence="2">NBRC 14913</strain>
    </source>
</reference>
<feature type="transmembrane region" description="Helical" evidence="1">
    <location>
        <begin position="6"/>
        <end position="26"/>
    </location>
</feature>
<keyword evidence="3" id="KW-1185">Reference proteome</keyword>
<comment type="caution">
    <text evidence="2">The sequence shown here is derived from an EMBL/GenBank/DDBJ whole genome shotgun (WGS) entry which is preliminary data.</text>
</comment>
<evidence type="ECO:0000313" key="2">
    <source>
        <dbReference type="EMBL" id="GIM84240.1"/>
    </source>
</evidence>
<organism evidence="2 3">
    <name type="scientific">Winogradskya consettensis</name>
    <dbReference type="NCBI Taxonomy" id="113560"/>
    <lineage>
        <taxon>Bacteria</taxon>
        <taxon>Bacillati</taxon>
        <taxon>Actinomycetota</taxon>
        <taxon>Actinomycetes</taxon>
        <taxon>Micromonosporales</taxon>
        <taxon>Micromonosporaceae</taxon>
        <taxon>Winogradskya</taxon>
    </lineage>
</organism>
<dbReference type="EMBL" id="BOQP01000062">
    <property type="protein sequence ID" value="GIM84240.1"/>
    <property type="molecule type" value="Genomic_DNA"/>
</dbReference>
<dbReference type="AlphaFoldDB" id="A0A919T1Y2"/>
<keyword evidence="1" id="KW-0812">Transmembrane</keyword>
<gene>
    <name evidence="2" type="primary">ymcC</name>
    <name evidence="2" type="ORF">Aco04nite_90480</name>
</gene>
<dbReference type="Proteomes" id="UP000680865">
    <property type="component" value="Unassembled WGS sequence"/>
</dbReference>
<sequence length="179" mass="19479">MVAVIIGCEVAFWVLLLAGLVARYLLRMRRFSAALLMAVPLADVVLLAMSVIDLRRGGEAGIAHGLAAVYLGVSIAFGHQLIQGADQRFAHRFAGGPAPVRPPRAGRAHAAHERRQWLRHLLAYLIAAAVLAVFTVLVGDLDRVRPLWIVMAPWTVALAVDFLISFSYTVAPRRVRGEA</sequence>
<name>A0A919T1Y2_9ACTN</name>
<evidence type="ECO:0000256" key="1">
    <source>
        <dbReference type="SAM" id="Phobius"/>
    </source>
</evidence>
<keyword evidence="1" id="KW-1133">Transmembrane helix</keyword>
<feature type="transmembrane region" description="Helical" evidence="1">
    <location>
        <begin position="64"/>
        <end position="82"/>
    </location>
</feature>
<feature type="transmembrane region" description="Helical" evidence="1">
    <location>
        <begin position="147"/>
        <end position="171"/>
    </location>
</feature>
<feature type="transmembrane region" description="Helical" evidence="1">
    <location>
        <begin position="33"/>
        <end position="52"/>
    </location>
</feature>
<dbReference type="RefSeq" id="WP_213003352.1">
    <property type="nucleotide sequence ID" value="NZ_BAAATW010000028.1"/>
</dbReference>
<protein>
    <submittedName>
        <fullName evidence="2">Membrane protein YmcC</fullName>
    </submittedName>
</protein>
<accession>A0A919T1Y2</accession>
<feature type="transmembrane region" description="Helical" evidence="1">
    <location>
        <begin position="121"/>
        <end position="141"/>
    </location>
</feature>
<keyword evidence="1" id="KW-0472">Membrane</keyword>
<proteinExistence type="predicted"/>